<dbReference type="HOGENOM" id="CLU_1903835_0_0_9"/>
<dbReference type="Proteomes" id="UP000004968">
    <property type="component" value="Unassembled WGS sequence"/>
</dbReference>
<dbReference type="EMBL" id="ACIO01000287">
    <property type="protein sequence ID" value="EFC98295.1"/>
    <property type="molecule type" value="Genomic_DNA"/>
</dbReference>
<name>D3AIQ8_9FIRM</name>
<accession>D3AIQ8</accession>
<evidence type="ECO:0000313" key="1">
    <source>
        <dbReference type="EMBL" id="EFC98295.1"/>
    </source>
</evidence>
<evidence type="ECO:0000313" key="2">
    <source>
        <dbReference type="Proteomes" id="UP000004968"/>
    </source>
</evidence>
<organism evidence="1 2">
    <name type="scientific">Hungatella hathewayi DSM 13479</name>
    <dbReference type="NCBI Taxonomy" id="566550"/>
    <lineage>
        <taxon>Bacteria</taxon>
        <taxon>Bacillati</taxon>
        <taxon>Bacillota</taxon>
        <taxon>Clostridia</taxon>
        <taxon>Lachnospirales</taxon>
        <taxon>Lachnospiraceae</taxon>
        <taxon>Hungatella</taxon>
    </lineage>
</organism>
<comment type="caution">
    <text evidence="1">The sequence shown here is derived from an EMBL/GenBank/DDBJ whole genome shotgun (WGS) entry which is preliminary data.</text>
</comment>
<reference evidence="1 2" key="1">
    <citation type="submission" date="2010-01" db="EMBL/GenBank/DDBJ databases">
        <authorList>
            <person name="Weinstock G."/>
            <person name="Sodergren E."/>
            <person name="Clifton S."/>
            <person name="Fulton L."/>
            <person name="Fulton B."/>
            <person name="Courtney L."/>
            <person name="Fronick C."/>
            <person name="Harrison M."/>
            <person name="Strong C."/>
            <person name="Farmer C."/>
            <person name="Delahaunty K."/>
            <person name="Markovic C."/>
            <person name="Hall O."/>
            <person name="Minx P."/>
            <person name="Tomlinson C."/>
            <person name="Mitreva M."/>
            <person name="Nelson J."/>
            <person name="Hou S."/>
            <person name="Wollam A."/>
            <person name="Pepin K.H."/>
            <person name="Johnson M."/>
            <person name="Bhonagiri V."/>
            <person name="Nash W.E."/>
            <person name="Warren W."/>
            <person name="Chinwalla A."/>
            <person name="Mardis E.R."/>
            <person name="Wilson R.K."/>
        </authorList>
    </citation>
    <scope>NUCLEOTIDE SEQUENCE [LARGE SCALE GENOMIC DNA]</scope>
    <source>
        <strain evidence="1 2">DSM 13479</strain>
    </source>
</reference>
<proteinExistence type="predicted"/>
<sequence length="146" mass="16712">MRNQGAFLLPEREVIQLLDERQATIYVNGKPFPSPKRGLNFITSTIVTSSRNANGEVVGQKVGRDQNKIDSLVWPVLDAETWSEMLREFSNFYVTVKFPDMVTNKWKTLKMYPSDRSAEPYEVDENGFPTKYINCKVNLIDCGVID</sequence>
<dbReference type="AlphaFoldDB" id="D3AIQ8"/>
<gene>
    <name evidence="1" type="ORF">CLOSTHATH_03498</name>
</gene>
<protein>
    <submittedName>
        <fullName evidence="1">Uncharacterized protein</fullName>
    </submittedName>
</protein>